<protein>
    <submittedName>
        <fullName evidence="3">Uncharacterized protein</fullName>
    </submittedName>
</protein>
<gene>
    <name evidence="3" type="primary">Contig10763.g11516</name>
    <name evidence="3" type="ORF">STYLEM_7340</name>
</gene>
<dbReference type="OrthoDB" id="68215at2759"/>
<feature type="region of interest" description="Disordered" evidence="2">
    <location>
        <begin position="605"/>
        <end position="626"/>
    </location>
</feature>
<evidence type="ECO:0000256" key="2">
    <source>
        <dbReference type="SAM" id="MobiDB-lite"/>
    </source>
</evidence>
<feature type="compositionally biased region" description="Polar residues" evidence="2">
    <location>
        <begin position="605"/>
        <end position="621"/>
    </location>
</feature>
<feature type="region of interest" description="Disordered" evidence="2">
    <location>
        <begin position="526"/>
        <end position="547"/>
    </location>
</feature>
<proteinExistence type="predicted"/>
<dbReference type="AlphaFoldDB" id="A0A078AC53"/>
<dbReference type="Proteomes" id="UP000039865">
    <property type="component" value="Unassembled WGS sequence"/>
</dbReference>
<dbReference type="EMBL" id="CCKQ01007033">
    <property type="protein sequence ID" value="CDW78363.1"/>
    <property type="molecule type" value="Genomic_DNA"/>
</dbReference>
<keyword evidence="1" id="KW-0175">Coiled coil</keyword>
<organism evidence="3 4">
    <name type="scientific">Stylonychia lemnae</name>
    <name type="common">Ciliate</name>
    <dbReference type="NCBI Taxonomy" id="5949"/>
    <lineage>
        <taxon>Eukaryota</taxon>
        <taxon>Sar</taxon>
        <taxon>Alveolata</taxon>
        <taxon>Ciliophora</taxon>
        <taxon>Intramacronucleata</taxon>
        <taxon>Spirotrichea</taxon>
        <taxon>Stichotrichia</taxon>
        <taxon>Sporadotrichida</taxon>
        <taxon>Oxytrichidae</taxon>
        <taxon>Stylonychinae</taxon>
        <taxon>Stylonychia</taxon>
    </lineage>
</organism>
<dbReference type="InParanoid" id="A0A078AC53"/>
<evidence type="ECO:0000313" key="4">
    <source>
        <dbReference type="Proteomes" id="UP000039865"/>
    </source>
</evidence>
<reference evidence="3 4" key="1">
    <citation type="submission" date="2014-06" db="EMBL/GenBank/DDBJ databases">
        <authorList>
            <person name="Swart Estienne"/>
        </authorList>
    </citation>
    <scope>NUCLEOTIDE SEQUENCE [LARGE SCALE GENOMIC DNA]</scope>
    <source>
        <strain evidence="3 4">130c</strain>
    </source>
</reference>
<feature type="coiled-coil region" evidence="1">
    <location>
        <begin position="203"/>
        <end position="262"/>
    </location>
</feature>
<evidence type="ECO:0000256" key="1">
    <source>
        <dbReference type="SAM" id="Coils"/>
    </source>
</evidence>
<evidence type="ECO:0000313" key="3">
    <source>
        <dbReference type="EMBL" id="CDW78363.1"/>
    </source>
</evidence>
<accession>A0A078AC53</accession>
<name>A0A078AC53_STYLE</name>
<keyword evidence="4" id="KW-1185">Reference proteome</keyword>
<feature type="coiled-coil region" evidence="1">
    <location>
        <begin position="441"/>
        <end position="475"/>
    </location>
</feature>
<feature type="compositionally biased region" description="Low complexity" evidence="2">
    <location>
        <begin position="529"/>
        <end position="541"/>
    </location>
</feature>
<sequence>MSDIFVALDQKTKEIEQLKLREAKLRRDAQAALTYVKQKVPLPELMDKMHEIELVFPKLERIEKEFETQCITIGDIKQVLPKFIQAEEVKTMGEIIKLDMITYVDEKFKSFRSECFTQIDQKVSITDYQDKIQYLLNRKEFDRMSHRITTFEDEMCRVRDVLYNGFKKEAEYILESKMDKRDLESFLSDKYDVNSGKKNEEDIKKLRNVIKSMDMMIRELQENQRKPLEEHHEEVIITQNTQSDGENKYKTTQQQIKELKEQICDLRDMVYNHKDELDVLRDMKLLQNAEKIARTLKDAEDLTSKLKDIVKKYDQFLLFIGNYNKQVGSFNNQMKDLGERIQDLQNQFSTKITLMTNENDRLGKRVLYLEREQGAMHQDLESHKIFKRKQVDHMVNELNELRDFKTSFLKKCEVLGINIEGGQNYMNKQFNLIDKQIQEIKEPLMREIRNVKKENESLLNEIKRTQNMNREIISDYFKLMDTKIKGNEETFISIFIRLIQPIAQLQQHQEDFMKNTARRKLASSILNPQSQNQDQSQLQSSRVPEHNSSLLLARNSPQTSMSNRTKMGFSFATNMHNAATSNRKRAGTSIQESRNMMHSSNIMTRRNKNHGNQNAQGQSQDSTERKSQLLDFSVMSSLNQNVKNTSEAHQVSVNKHDALKQYTNFPTNARDTRNKEYLDKKHLRKKTFERVAHQNNQLLNQSNIGPKNQSLLLKIEDNNFGMNVNLAQFQQSAYVWPSDKHLANHNIPKTAQHNSRRNVMKDLINRSKNSDHILNNGLVSEADAMSQAEYLSQKIITQTHEISYNQQKIDEEPKEWDLSENQSSQKFIQTLKQMRHNRNQTEVQMTDIIKPNKKSPNKQIQCNFFFIQSIIEYELRRFGHLFSKDQQP</sequence>